<evidence type="ECO:0000313" key="8">
    <source>
        <dbReference type="Proteomes" id="UP000299102"/>
    </source>
</evidence>
<evidence type="ECO:0000256" key="6">
    <source>
        <dbReference type="ARBA" id="ARBA00022859"/>
    </source>
</evidence>
<comment type="similarity">
    <text evidence="2">Belongs to the cecropin family.</text>
</comment>
<gene>
    <name evidence="7" type="ORF">EVAR_37843_1</name>
</gene>
<accession>A0A4C1X486</accession>
<dbReference type="AlphaFoldDB" id="A0A4C1X486"/>
<keyword evidence="8" id="KW-1185">Reference proteome</keyword>
<comment type="subcellular location">
    <subcellularLocation>
        <location evidence="1">Secreted</location>
    </subcellularLocation>
</comment>
<dbReference type="GO" id="GO:0050830">
    <property type="term" value="P:defense response to Gram-positive bacterium"/>
    <property type="evidence" value="ECO:0007669"/>
    <property type="project" value="UniProtKB-ARBA"/>
</dbReference>
<protein>
    <submittedName>
        <fullName evidence="7">Uncharacterized protein</fullName>
    </submittedName>
</protein>
<evidence type="ECO:0000256" key="5">
    <source>
        <dbReference type="ARBA" id="ARBA00022588"/>
    </source>
</evidence>
<proteinExistence type="inferred from homology"/>
<keyword evidence="5" id="KW-0399">Innate immunity</keyword>
<dbReference type="GO" id="GO:0045087">
    <property type="term" value="P:innate immune response"/>
    <property type="evidence" value="ECO:0007669"/>
    <property type="project" value="UniProtKB-KW"/>
</dbReference>
<dbReference type="Pfam" id="PF00272">
    <property type="entry name" value="Cecropin"/>
    <property type="match status" value="1"/>
</dbReference>
<name>A0A4C1X486_EUMVA</name>
<evidence type="ECO:0000256" key="4">
    <source>
        <dbReference type="ARBA" id="ARBA00022529"/>
    </source>
</evidence>
<dbReference type="OrthoDB" id="7410372at2759"/>
<evidence type="ECO:0000313" key="7">
    <source>
        <dbReference type="EMBL" id="GBP57164.1"/>
    </source>
</evidence>
<evidence type="ECO:0000256" key="3">
    <source>
        <dbReference type="ARBA" id="ARBA00022525"/>
    </source>
</evidence>
<keyword evidence="4" id="KW-0929">Antimicrobial</keyword>
<organism evidence="7 8">
    <name type="scientific">Eumeta variegata</name>
    <name type="common">Bagworm moth</name>
    <name type="synonym">Eumeta japonica</name>
    <dbReference type="NCBI Taxonomy" id="151549"/>
    <lineage>
        <taxon>Eukaryota</taxon>
        <taxon>Metazoa</taxon>
        <taxon>Ecdysozoa</taxon>
        <taxon>Arthropoda</taxon>
        <taxon>Hexapoda</taxon>
        <taxon>Insecta</taxon>
        <taxon>Pterygota</taxon>
        <taxon>Neoptera</taxon>
        <taxon>Endopterygota</taxon>
        <taxon>Lepidoptera</taxon>
        <taxon>Glossata</taxon>
        <taxon>Ditrysia</taxon>
        <taxon>Tineoidea</taxon>
        <taxon>Psychidae</taxon>
        <taxon>Oiketicinae</taxon>
        <taxon>Eumeta</taxon>
    </lineage>
</organism>
<dbReference type="GO" id="GO:0019731">
    <property type="term" value="P:antibacterial humoral response"/>
    <property type="evidence" value="ECO:0007669"/>
    <property type="project" value="InterPro"/>
</dbReference>
<evidence type="ECO:0000256" key="1">
    <source>
        <dbReference type="ARBA" id="ARBA00004613"/>
    </source>
</evidence>
<keyword evidence="3" id="KW-0964">Secreted</keyword>
<dbReference type="GO" id="GO:0005576">
    <property type="term" value="C:extracellular region"/>
    <property type="evidence" value="ECO:0007669"/>
    <property type="project" value="UniProtKB-SubCell"/>
</dbReference>
<sequence length="79" mass="8652">MTAHTPLTQGLCQMVLLPTVTPRSRSTVVLISGIVSAQEHIGQRIRDAIISAGPAIDVLSRAKDLRSDDWEKLIDMRSN</sequence>
<dbReference type="InterPro" id="IPR000875">
    <property type="entry name" value="CecC-like"/>
</dbReference>
<keyword evidence="6" id="KW-0391">Immunity</keyword>
<comment type="caution">
    <text evidence="7">The sequence shown here is derived from an EMBL/GenBank/DDBJ whole genome shotgun (WGS) entry which is preliminary data.</text>
</comment>
<dbReference type="EMBL" id="BGZK01000710">
    <property type="protein sequence ID" value="GBP57164.1"/>
    <property type="molecule type" value="Genomic_DNA"/>
</dbReference>
<dbReference type="Proteomes" id="UP000299102">
    <property type="component" value="Unassembled WGS sequence"/>
</dbReference>
<reference evidence="7 8" key="1">
    <citation type="journal article" date="2019" name="Commun. Biol.">
        <title>The bagworm genome reveals a unique fibroin gene that provides high tensile strength.</title>
        <authorList>
            <person name="Kono N."/>
            <person name="Nakamura H."/>
            <person name="Ohtoshi R."/>
            <person name="Tomita M."/>
            <person name="Numata K."/>
            <person name="Arakawa K."/>
        </authorList>
    </citation>
    <scope>NUCLEOTIDE SEQUENCE [LARGE SCALE GENOMIC DNA]</scope>
</reference>
<evidence type="ECO:0000256" key="2">
    <source>
        <dbReference type="ARBA" id="ARBA00010680"/>
    </source>
</evidence>